<evidence type="ECO:0000313" key="1">
    <source>
        <dbReference type="EMBL" id="CAK6979750.1"/>
    </source>
</evidence>
<dbReference type="EMBL" id="CAWUFR010000609">
    <property type="protein sequence ID" value="CAK6979750.1"/>
    <property type="molecule type" value="Genomic_DNA"/>
</dbReference>
<name>A0AAV1Q8P8_SCOSC</name>
<proteinExistence type="predicted"/>
<dbReference type="Proteomes" id="UP001314229">
    <property type="component" value="Unassembled WGS sequence"/>
</dbReference>
<sequence>DHVAALSRFLFLAAAFHNPSVSHNRKLKECGAAPRAPRLFDLCEPLSLMKISAALRTTVAPPPPPALIEERLVHRTTAGISQQ</sequence>
<comment type="caution">
    <text evidence="1">The sequence shown here is derived from an EMBL/GenBank/DDBJ whole genome shotgun (WGS) entry which is preliminary data.</text>
</comment>
<reference evidence="1 2" key="1">
    <citation type="submission" date="2024-01" db="EMBL/GenBank/DDBJ databases">
        <authorList>
            <person name="Alioto T."/>
            <person name="Alioto T."/>
            <person name="Gomez Garrido J."/>
        </authorList>
    </citation>
    <scope>NUCLEOTIDE SEQUENCE [LARGE SCALE GENOMIC DNA]</scope>
</reference>
<keyword evidence="2" id="KW-1185">Reference proteome</keyword>
<evidence type="ECO:0000313" key="2">
    <source>
        <dbReference type="Proteomes" id="UP001314229"/>
    </source>
</evidence>
<protein>
    <submittedName>
        <fullName evidence="1">Uncharacterized protein</fullName>
    </submittedName>
</protein>
<organism evidence="1 2">
    <name type="scientific">Scomber scombrus</name>
    <name type="common">Atlantic mackerel</name>
    <name type="synonym">Scomber vernalis</name>
    <dbReference type="NCBI Taxonomy" id="13677"/>
    <lineage>
        <taxon>Eukaryota</taxon>
        <taxon>Metazoa</taxon>
        <taxon>Chordata</taxon>
        <taxon>Craniata</taxon>
        <taxon>Vertebrata</taxon>
        <taxon>Euteleostomi</taxon>
        <taxon>Actinopterygii</taxon>
        <taxon>Neopterygii</taxon>
        <taxon>Teleostei</taxon>
        <taxon>Neoteleostei</taxon>
        <taxon>Acanthomorphata</taxon>
        <taxon>Pelagiaria</taxon>
        <taxon>Scombriformes</taxon>
        <taxon>Scombridae</taxon>
        <taxon>Scomber</taxon>
    </lineage>
</organism>
<feature type="non-terminal residue" evidence="1">
    <location>
        <position position="1"/>
    </location>
</feature>
<accession>A0AAV1Q8P8</accession>
<dbReference type="AlphaFoldDB" id="A0AAV1Q8P8"/>
<feature type="non-terminal residue" evidence="1">
    <location>
        <position position="83"/>
    </location>
</feature>
<gene>
    <name evidence="1" type="ORF">FSCOSCO3_A016748</name>
</gene>